<dbReference type="AlphaFoldDB" id="A0A9J6ZFL7"/>
<organism evidence="3 4">
    <name type="scientific">Candidatus Pristimantibacillus lignocellulolyticus</name>
    <dbReference type="NCBI Taxonomy" id="2994561"/>
    <lineage>
        <taxon>Bacteria</taxon>
        <taxon>Bacillati</taxon>
        <taxon>Bacillota</taxon>
        <taxon>Bacilli</taxon>
        <taxon>Bacillales</taxon>
        <taxon>Paenibacillaceae</taxon>
        <taxon>Candidatus Pristimantibacillus</taxon>
    </lineage>
</organism>
<feature type="region of interest" description="Disordered" evidence="1">
    <location>
        <begin position="1"/>
        <end position="95"/>
    </location>
</feature>
<evidence type="ECO:0008006" key="5">
    <source>
        <dbReference type="Google" id="ProtNLM"/>
    </source>
</evidence>
<accession>A0A9J6ZFL7</accession>
<feature type="compositionally biased region" description="Polar residues" evidence="1">
    <location>
        <begin position="16"/>
        <end position="37"/>
    </location>
</feature>
<feature type="compositionally biased region" description="Low complexity" evidence="1">
    <location>
        <begin position="1"/>
        <end position="15"/>
    </location>
</feature>
<feature type="transmembrane region" description="Helical" evidence="2">
    <location>
        <begin position="199"/>
        <end position="226"/>
    </location>
</feature>
<name>A0A9J6ZFL7_9BACL</name>
<keyword evidence="2" id="KW-0472">Membrane</keyword>
<proteinExistence type="predicted"/>
<feature type="transmembrane region" description="Helical" evidence="2">
    <location>
        <begin position="110"/>
        <end position="131"/>
    </location>
</feature>
<keyword evidence="2" id="KW-0812">Transmembrane</keyword>
<evidence type="ECO:0000313" key="4">
    <source>
        <dbReference type="Proteomes" id="UP001056756"/>
    </source>
</evidence>
<evidence type="ECO:0000256" key="1">
    <source>
        <dbReference type="SAM" id="MobiDB-lite"/>
    </source>
</evidence>
<evidence type="ECO:0000313" key="3">
    <source>
        <dbReference type="EMBL" id="URN94672.1"/>
    </source>
</evidence>
<keyword evidence="2" id="KW-1133">Transmembrane helix</keyword>
<dbReference type="EMBL" id="CP097899">
    <property type="protein sequence ID" value="URN94672.1"/>
    <property type="molecule type" value="Genomic_DNA"/>
</dbReference>
<sequence>MENNNQSNSNPSPSNDIANTPATEKSSEQVTPSQQKSFKAFGTYNPSLAQETQHAGDQNFAPTGYSTGDQTQYSQTYGSSNGNPQQQFNYPPPSGPVNPLKHSGLGITSFILSLVSILVIVIGFVTMFSSISSLTLTELELMQDPAYIQEQLSIGDGDLPSSLVGVIVSVVLIFGSGFFSFLGIIFGIIGVCMKNRRKIFGILGTVFNGLLLVGGFIFFMISLMAAGL</sequence>
<gene>
    <name evidence="3" type="ORF">NAG76_23115</name>
</gene>
<dbReference type="Proteomes" id="UP001056756">
    <property type="component" value="Chromosome"/>
</dbReference>
<evidence type="ECO:0000256" key="2">
    <source>
        <dbReference type="SAM" id="Phobius"/>
    </source>
</evidence>
<feature type="transmembrane region" description="Helical" evidence="2">
    <location>
        <begin position="163"/>
        <end position="192"/>
    </location>
</feature>
<protein>
    <recommendedName>
        <fullName evidence="5">DUF4064 domain-containing protein</fullName>
    </recommendedName>
</protein>
<reference evidence="3" key="1">
    <citation type="submission" date="2022-05" db="EMBL/GenBank/DDBJ databases">
        <title>Novel bacterial taxa in a minimal lignocellulolytic consortium and its capacity to transform plastics disclosed by genome-resolved metagenomics.</title>
        <authorList>
            <person name="Rodriguez C.A.D."/>
            <person name="Diaz-Garcia L."/>
            <person name="Herrera K."/>
            <person name="Tarazona N.A."/>
            <person name="Sproer C."/>
            <person name="Overmann J."/>
            <person name="Jimenez D.J."/>
        </authorList>
    </citation>
    <scope>NUCLEOTIDE SEQUENCE</scope>
    <source>
        <strain evidence="3">MAG5</strain>
    </source>
</reference>
<dbReference type="KEGG" id="plig:NAG76_23115"/>
<feature type="compositionally biased region" description="Polar residues" evidence="1">
    <location>
        <begin position="44"/>
        <end position="89"/>
    </location>
</feature>